<feature type="transmembrane region" description="Helical" evidence="1">
    <location>
        <begin position="25"/>
        <end position="45"/>
    </location>
</feature>
<keyword evidence="1" id="KW-0812">Transmembrane</keyword>
<keyword evidence="1" id="KW-1133">Transmembrane helix</keyword>
<reference evidence="2 3" key="1">
    <citation type="submission" date="2020-08" db="EMBL/GenBank/DDBJ databases">
        <title>Genomic Encyclopedia of Type Strains, Phase III (KMG-III): the genomes of soil and plant-associated and newly described type strains.</title>
        <authorList>
            <person name="Whitman W."/>
        </authorList>
    </citation>
    <scope>NUCLEOTIDE SEQUENCE [LARGE SCALE GENOMIC DNA]</scope>
    <source>
        <strain evidence="2 3">CECT 5885</strain>
    </source>
</reference>
<gene>
    <name evidence="2" type="ORF">FHS24_000285</name>
</gene>
<sequence length="108" mass="11337">MMINSKVAATTAAHKNLKKADPIATFKNSILIISVVGTMAGWLILLDQEADSLPVSTAIPVSTSSPNPNVIAAQTPSSVDITQLRQVNEVESPAVEAIAVVARTRSSR</sequence>
<comment type="caution">
    <text evidence="2">The sequence shown here is derived from an EMBL/GenBank/DDBJ whole genome shotgun (WGS) entry which is preliminary data.</text>
</comment>
<protein>
    <submittedName>
        <fullName evidence="2">Uncharacterized protein</fullName>
    </submittedName>
</protein>
<dbReference type="EMBL" id="JACHXL010000001">
    <property type="protein sequence ID" value="MBB3105794.1"/>
    <property type="molecule type" value="Genomic_DNA"/>
</dbReference>
<proteinExistence type="predicted"/>
<evidence type="ECO:0000256" key="1">
    <source>
        <dbReference type="SAM" id="Phobius"/>
    </source>
</evidence>
<dbReference type="AlphaFoldDB" id="A0A839TCH1"/>
<dbReference type="RefSeq" id="WP_227671770.1">
    <property type="nucleotide sequence ID" value="NZ_CAJHAH010000004.1"/>
</dbReference>
<organism evidence="2 3">
    <name type="scientific">Psychrobacter luti</name>
    <dbReference type="NCBI Taxonomy" id="198481"/>
    <lineage>
        <taxon>Bacteria</taxon>
        <taxon>Pseudomonadati</taxon>
        <taxon>Pseudomonadota</taxon>
        <taxon>Gammaproteobacteria</taxon>
        <taxon>Moraxellales</taxon>
        <taxon>Moraxellaceae</taxon>
        <taxon>Psychrobacter</taxon>
    </lineage>
</organism>
<evidence type="ECO:0000313" key="3">
    <source>
        <dbReference type="Proteomes" id="UP000588111"/>
    </source>
</evidence>
<dbReference type="Proteomes" id="UP000588111">
    <property type="component" value="Unassembled WGS sequence"/>
</dbReference>
<keyword evidence="3" id="KW-1185">Reference proteome</keyword>
<keyword evidence="1" id="KW-0472">Membrane</keyword>
<evidence type="ECO:0000313" key="2">
    <source>
        <dbReference type="EMBL" id="MBB3105794.1"/>
    </source>
</evidence>
<accession>A0A839TCH1</accession>
<name>A0A839TCH1_9GAMM</name>